<dbReference type="PANTHER" id="PTHR48111">
    <property type="entry name" value="REGULATOR OF RPOS"/>
    <property type="match status" value="1"/>
</dbReference>
<dbReference type="InterPro" id="IPR039420">
    <property type="entry name" value="WalR-like"/>
</dbReference>
<feature type="modified residue" description="4-aspartylphosphate" evidence="6">
    <location>
        <position position="50"/>
    </location>
</feature>
<dbReference type="InterPro" id="IPR011006">
    <property type="entry name" value="CheY-like_superfamily"/>
</dbReference>
<evidence type="ECO:0000256" key="3">
    <source>
        <dbReference type="ARBA" id="ARBA00023125"/>
    </source>
</evidence>
<keyword evidence="3 7" id="KW-0238">DNA-binding</keyword>
<feature type="domain" description="Response regulatory" evidence="8">
    <location>
        <begin position="2"/>
        <end position="114"/>
    </location>
</feature>
<accession>A0A0F0KTE0</accession>
<reference evidence="10 11" key="1">
    <citation type="submission" date="2015-02" db="EMBL/GenBank/DDBJ databases">
        <title>Draft genome sequences of ten Microbacterium spp. with emphasis on heavy metal contaminated environments.</title>
        <authorList>
            <person name="Corretto E."/>
        </authorList>
    </citation>
    <scope>NUCLEOTIDE SEQUENCE [LARGE SCALE GENOMIC DNA]</scope>
    <source>
        <strain evidence="10 11">BEL163</strain>
    </source>
</reference>
<dbReference type="Gene3D" id="3.40.50.2300">
    <property type="match status" value="1"/>
</dbReference>
<dbReference type="GO" id="GO:0000156">
    <property type="term" value="F:phosphorelay response regulator activity"/>
    <property type="evidence" value="ECO:0007669"/>
    <property type="project" value="TreeGrafter"/>
</dbReference>
<dbReference type="GO" id="GO:0005829">
    <property type="term" value="C:cytosol"/>
    <property type="evidence" value="ECO:0007669"/>
    <property type="project" value="TreeGrafter"/>
</dbReference>
<evidence type="ECO:0000313" key="10">
    <source>
        <dbReference type="EMBL" id="KJL23734.1"/>
    </source>
</evidence>
<dbReference type="SMART" id="SM00862">
    <property type="entry name" value="Trans_reg_C"/>
    <property type="match status" value="1"/>
</dbReference>
<dbReference type="GO" id="GO:0032993">
    <property type="term" value="C:protein-DNA complex"/>
    <property type="evidence" value="ECO:0007669"/>
    <property type="project" value="TreeGrafter"/>
</dbReference>
<evidence type="ECO:0000256" key="4">
    <source>
        <dbReference type="ARBA" id="ARBA00023163"/>
    </source>
</evidence>
<name>A0A0F0KTE0_9MICO</name>
<dbReference type="Gene3D" id="1.10.10.10">
    <property type="entry name" value="Winged helix-like DNA-binding domain superfamily/Winged helix DNA-binding domain"/>
    <property type="match status" value="1"/>
</dbReference>
<evidence type="ECO:0000313" key="11">
    <source>
        <dbReference type="Proteomes" id="UP000033725"/>
    </source>
</evidence>
<feature type="DNA-binding region" description="OmpR/PhoB-type" evidence="7">
    <location>
        <begin position="126"/>
        <end position="222"/>
    </location>
</feature>
<dbReference type="GO" id="GO:0006355">
    <property type="term" value="P:regulation of DNA-templated transcription"/>
    <property type="evidence" value="ECO:0007669"/>
    <property type="project" value="InterPro"/>
</dbReference>
<dbReference type="PROSITE" id="PS51755">
    <property type="entry name" value="OMPR_PHOB"/>
    <property type="match status" value="1"/>
</dbReference>
<evidence type="ECO:0000256" key="2">
    <source>
        <dbReference type="ARBA" id="ARBA00023015"/>
    </source>
</evidence>
<protein>
    <recommendedName>
        <fullName evidence="5">Sensory transduction protein RegX3</fullName>
    </recommendedName>
</protein>
<dbReference type="PANTHER" id="PTHR48111:SF72">
    <property type="entry name" value="SENSORY TRANSDUCTION PROTEIN REGX3"/>
    <property type="match status" value="1"/>
</dbReference>
<dbReference type="AlphaFoldDB" id="A0A0F0KTE0"/>
<organism evidence="10 11">
    <name type="scientific">Microbacterium oxydans</name>
    <dbReference type="NCBI Taxonomy" id="82380"/>
    <lineage>
        <taxon>Bacteria</taxon>
        <taxon>Bacillati</taxon>
        <taxon>Actinomycetota</taxon>
        <taxon>Actinomycetes</taxon>
        <taxon>Micrococcales</taxon>
        <taxon>Microbacteriaceae</taxon>
        <taxon>Microbacterium</taxon>
    </lineage>
</organism>
<keyword evidence="1 6" id="KW-0597">Phosphoprotein</keyword>
<keyword evidence="2" id="KW-0805">Transcription regulation</keyword>
<dbReference type="RefSeq" id="WP_045263202.1">
    <property type="nucleotide sequence ID" value="NZ_JYIV01000022.1"/>
</dbReference>
<dbReference type="OrthoDB" id="4153060at2"/>
<evidence type="ECO:0000259" key="8">
    <source>
        <dbReference type="PROSITE" id="PS50110"/>
    </source>
</evidence>
<gene>
    <name evidence="10" type="primary">arlR_1</name>
    <name evidence="10" type="ORF">RN51_01269</name>
</gene>
<dbReference type="CDD" id="cd00383">
    <property type="entry name" value="trans_reg_C"/>
    <property type="match status" value="1"/>
</dbReference>
<feature type="domain" description="OmpR/PhoB-type" evidence="9">
    <location>
        <begin position="126"/>
        <end position="222"/>
    </location>
</feature>
<dbReference type="SMART" id="SM00448">
    <property type="entry name" value="REC"/>
    <property type="match status" value="1"/>
</dbReference>
<dbReference type="EMBL" id="JYIV01000022">
    <property type="protein sequence ID" value="KJL23734.1"/>
    <property type="molecule type" value="Genomic_DNA"/>
</dbReference>
<dbReference type="Gene3D" id="6.10.250.690">
    <property type="match status" value="1"/>
</dbReference>
<evidence type="ECO:0000256" key="7">
    <source>
        <dbReference type="PROSITE-ProRule" id="PRU01091"/>
    </source>
</evidence>
<evidence type="ECO:0000256" key="5">
    <source>
        <dbReference type="ARBA" id="ARBA00041201"/>
    </source>
</evidence>
<evidence type="ECO:0000256" key="1">
    <source>
        <dbReference type="ARBA" id="ARBA00022553"/>
    </source>
</evidence>
<dbReference type="SUPFAM" id="SSF52172">
    <property type="entry name" value="CheY-like"/>
    <property type="match status" value="1"/>
</dbReference>
<comment type="caution">
    <text evidence="10">The sequence shown here is derived from an EMBL/GenBank/DDBJ whole genome shotgun (WGS) entry which is preliminary data.</text>
</comment>
<sequence length="223" mass="24410">MRILIVEDDDRVAGALEAFLARSGYATVRAADGASALDLLGADTEVVLLDLGLPDIDGVDLCRRIRGRSEVPIVIVTARNQVAERIKGLRAGADDFVVKPYDVHELLARIEAVTRRSRPMRPETDSRVLLDGGSVQIDLVARQVLVDGAAIDLTRKEFDIVAVLARYPGVAVPKDRLIREVWNTDWRGFGHSLEVHVAAIRKKTGRRGIIETVRGVGYRLAGS</sequence>
<evidence type="ECO:0000259" key="9">
    <source>
        <dbReference type="PROSITE" id="PS51755"/>
    </source>
</evidence>
<dbReference type="PATRIC" id="fig|82380.10.peg.1276"/>
<dbReference type="GO" id="GO:0000976">
    <property type="term" value="F:transcription cis-regulatory region binding"/>
    <property type="evidence" value="ECO:0007669"/>
    <property type="project" value="TreeGrafter"/>
</dbReference>
<evidence type="ECO:0000256" key="6">
    <source>
        <dbReference type="PROSITE-ProRule" id="PRU00169"/>
    </source>
</evidence>
<dbReference type="Pfam" id="PF00072">
    <property type="entry name" value="Response_reg"/>
    <property type="match status" value="1"/>
</dbReference>
<keyword evidence="4" id="KW-0804">Transcription</keyword>
<dbReference type="InterPro" id="IPR001789">
    <property type="entry name" value="Sig_transdc_resp-reg_receiver"/>
</dbReference>
<dbReference type="InterPro" id="IPR001867">
    <property type="entry name" value="OmpR/PhoB-type_DNA-bd"/>
</dbReference>
<dbReference type="Pfam" id="PF00486">
    <property type="entry name" value="Trans_reg_C"/>
    <property type="match status" value="1"/>
</dbReference>
<dbReference type="PROSITE" id="PS50110">
    <property type="entry name" value="RESPONSE_REGULATORY"/>
    <property type="match status" value="1"/>
</dbReference>
<dbReference type="Proteomes" id="UP000033725">
    <property type="component" value="Unassembled WGS sequence"/>
</dbReference>
<proteinExistence type="predicted"/>
<dbReference type="InterPro" id="IPR036388">
    <property type="entry name" value="WH-like_DNA-bd_sf"/>
</dbReference>